<dbReference type="InterPro" id="IPR044149">
    <property type="entry name" value="Nitrilases_CHs"/>
</dbReference>
<evidence type="ECO:0000256" key="4">
    <source>
        <dbReference type="ARBA" id="ARBA00039045"/>
    </source>
</evidence>
<reference evidence="7" key="2">
    <citation type="submission" date="2021-02" db="EMBL/GenBank/DDBJ databases">
        <title>Aspergillus puulaauensis MK2 genome sequence.</title>
        <authorList>
            <person name="Futagami T."/>
            <person name="Mori K."/>
            <person name="Kadooka C."/>
            <person name="Tanaka T."/>
        </authorList>
    </citation>
    <scope>NUCLEOTIDE SEQUENCE</scope>
    <source>
        <strain evidence="7">MK2</strain>
    </source>
</reference>
<gene>
    <name evidence="7" type="ORF">APUU_40105A</name>
</gene>
<evidence type="ECO:0000313" key="8">
    <source>
        <dbReference type="Proteomes" id="UP000654913"/>
    </source>
</evidence>
<dbReference type="OrthoDB" id="10250282at2759"/>
<dbReference type="AlphaFoldDB" id="A0A7R7XLF5"/>
<dbReference type="SUPFAM" id="SSF56317">
    <property type="entry name" value="Carbon-nitrogen hydrolase"/>
    <property type="match status" value="1"/>
</dbReference>
<dbReference type="KEGG" id="apuu:APUU_40105A"/>
<evidence type="ECO:0000256" key="3">
    <source>
        <dbReference type="ARBA" id="ARBA00036406"/>
    </source>
</evidence>
<dbReference type="Proteomes" id="UP000654913">
    <property type="component" value="Chromosome 4"/>
</dbReference>
<reference evidence="7" key="1">
    <citation type="submission" date="2021-01" db="EMBL/GenBank/DDBJ databases">
        <authorList>
            <consortium name="Aspergillus puulaauensis MK2 genome sequencing consortium"/>
            <person name="Kazuki M."/>
            <person name="Futagami T."/>
        </authorList>
    </citation>
    <scope>NUCLEOTIDE SEQUENCE</scope>
    <source>
        <strain evidence="7">MK2</strain>
    </source>
</reference>
<sequence>MVVKAAVVQAEPEWLDLQASIRKTCRFIGDAAHEGAQIVAFPELWVPGYPGWIWSRPMDPVLNVEFVKNSLVVDSTEMDAIRKCAAENEIVVCLGFSERSGGTVYIAQCTINSDGSLLVARRKLKPIHMERTVFGDGHGPSLRNVAQTPVGRVGALSCGEHYNPLLKYHTFSQGEEIHVAAWPPVMPHPGGKHSYSMSQEAVEAASRIYSIESQAFTLHSTTVISKKGIEKLGTAHGMVFNAPGGGASAIFAPDGRKLTKDLPLTEEGILHADLDFDDQVKEKSLLDCCGHCSRPDLLWLVSNMEEQKSVRSA</sequence>
<keyword evidence="8" id="KW-1185">Reference proteome</keyword>
<dbReference type="InterPro" id="IPR036526">
    <property type="entry name" value="C-N_Hydrolase_sf"/>
</dbReference>
<organism evidence="7 8">
    <name type="scientific">Aspergillus puulaauensis</name>
    <dbReference type="NCBI Taxonomy" id="1220207"/>
    <lineage>
        <taxon>Eukaryota</taxon>
        <taxon>Fungi</taxon>
        <taxon>Dikarya</taxon>
        <taxon>Ascomycota</taxon>
        <taxon>Pezizomycotina</taxon>
        <taxon>Eurotiomycetes</taxon>
        <taxon>Eurotiomycetidae</taxon>
        <taxon>Eurotiales</taxon>
        <taxon>Aspergillaceae</taxon>
        <taxon>Aspergillus</taxon>
    </lineage>
</organism>
<evidence type="ECO:0000256" key="1">
    <source>
        <dbReference type="ARBA" id="ARBA00008129"/>
    </source>
</evidence>
<comment type="similarity">
    <text evidence="1">Belongs to the carbon-nitrogen hydrolase superfamily. Nitrilase family.</text>
</comment>
<dbReference type="GeneID" id="64973666"/>
<proteinExistence type="inferred from homology"/>
<name>A0A7R7XLF5_9EURO</name>
<dbReference type="PROSITE" id="PS00920">
    <property type="entry name" value="NITRIL_CHT_1"/>
    <property type="match status" value="1"/>
</dbReference>
<evidence type="ECO:0000256" key="2">
    <source>
        <dbReference type="ARBA" id="ARBA00022801"/>
    </source>
</evidence>
<dbReference type="PANTHER" id="PTHR46044">
    <property type="entry name" value="NITRILASE"/>
    <property type="match status" value="1"/>
</dbReference>
<dbReference type="PROSITE" id="PS50263">
    <property type="entry name" value="CN_HYDROLASE"/>
    <property type="match status" value="1"/>
</dbReference>
<dbReference type="CDD" id="cd07564">
    <property type="entry name" value="nitrilases_CHs"/>
    <property type="match status" value="1"/>
</dbReference>
<feature type="domain" description="CN hydrolase" evidence="6">
    <location>
        <begin position="3"/>
        <end position="276"/>
    </location>
</feature>
<dbReference type="GO" id="GO:0016836">
    <property type="term" value="F:hydro-lyase activity"/>
    <property type="evidence" value="ECO:0007669"/>
    <property type="project" value="UniProtKB-ARBA"/>
</dbReference>
<dbReference type="InterPro" id="IPR000132">
    <property type="entry name" value="Nitrilase/CN_hydratase_CS"/>
</dbReference>
<accession>A0A7R7XLF5</accession>
<evidence type="ECO:0000259" key="6">
    <source>
        <dbReference type="PROSITE" id="PS50263"/>
    </source>
</evidence>
<protein>
    <recommendedName>
        <fullName evidence="4">nitrilase</fullName>
        <ecNumber evidence="4">3.5.5.1</ecNumber>
    </recommendedName>
</protein>
<dbReference type="Pfam" id="PF00795">
    <property type="entry name" value="CN_hydrolase"/>
    <property type="match status" value="1"/>
</dbReference>
<dbReference type="InterPro" id="IPR003010">
    <property type="entry name" value="C-N_Hydrolase"/>
</dbReference>
<evidence type="ECO:0000313" key="7">
    <source>
        <dbReference type="EMBL" id="BCS23661.1"/>
    </source>
</evidence>
<comment type="catalytic activity">
    <reaction evidence="3">
        <text>a nitrile + 2 H2O = a carboxylate + NH4(+)</text>
        <dbReference type="Rhea" id="RHEA:21724"/>
        <dbReference type="ChEBI" id="CHEBI:15377"/>
        <dbReference type="ChEBI" id="CHEBI:18379"/>
        <dbReference type="ChEBI" id="CHEBI:28938"/>
        <dbReference type="ChEBI" id="CHEBI:29067"/>
        <dbReference type="EC" id="3.5.5.1"/>
    </reaction>
</comment>
<dbReference type="RefSeq" id="XP_041555855.1">
    <property type="nucleotide sequence ID" value="XM_041703139.1"/>
</dbReference>
<evidence type="ECO:0000256" key="5">
    <source>
        <dbReference type="PROSITE-ProRule" id="PRU10139"/>
    </source>
</evidence>
<dbReference type="EC" id="3.5.5.1" evidence="4"/>
<feature type="active site" description="Proton acceptor" evidence="5">
    <location>
        <position position="43"/>
    </location>
</feature>
<dbReference type="Gene3D" id="3.60.110.10">
    <property type="entry name" value="Carbon-nitrogen hydrolase"/>
    <property type="match status" value="1"/>
</dbReference>
<keyword evidence="2" id="KW-0378">Hydrolase</keyword>
<dbReference type="PANTHER" id="PTHR46044:SF14">
    <property type="entry name" value="ARYLACETONITRILASE"/>
    <property type="match status" value="1"/>
</dbReference>
<dbReference type="EMBL" id="AP024446">
    <property type="protein sequence ID" value="BCS23661.1"/>
    <property type="molecule type" value="Genomic_DNA"/>
</dbReference>
<dbReference type="GO" id="GO:0000257">
    <property type="term" value="F:nitrilase activity"/>
    <property type="evidence" value="ECO:0007669"/>
    <property type="project" value="UniProtKB-EC"/>
</dbReference>